<dbReference type="InterPro" id="IPR018766">
    <property type="entry name" value="Zinicin_2"/>
</dbReference>
<evidence type="ECO:0000313" key="3">
    <source>
        <dbReference type="Proteomes" id="UP000005038"/>
    </source>
</evidence>
<protein>
    <recommendedName>
        <fullName evidence="4">Hydrolase</fullName>
    </recommendedName>
</protein>
<feature type="region of interest" description="Disordered" evidence="1">
    <location>
        <begin position="464"/>
        <end position="512"/>
    </location>
</feature>
<dbReference type="PANTHER" id="PTHR39420">
    <property type="match status" value="1"/>
</dbReference>
<feature type="compositionally biased region" description="Basic and acidic residues" evidence="1">
    <location>
        <begin position="12"/>
        <end position="31"/>
    </location>
</feature>
<dbReference type="Proteomes" id="UP000005038">
    <property type="component" value="Unassembled WGS sequence"/>
</dbReference>
<comment type="caution">
    <text evidence="2">The sequence shown here is derived from an EMBL/GenBank/DDBJ whole genome shotgun (WGS) entry which is preliminary data.</text>
</comment>
<keyword evidence="3" id="KW-1185">Reference proteome</keyword>
<dbReference type="PANTHER" id="PTHR39420:SF2">
    <property type="entry name" value="HYDROLASE"/>
    <property type="match status" value="1"/>
</dbReference>
<dbReference type="Gene3D" id="1.20.150.30">
    <property type="entry name" value="Zincin-like metallopeptidase, N-terminal domain"/>
    <property type="match status" value="1"/>
</dbReference>
<dbReference type="SUPFAM" id="SSF55486">
    <property type="entry name" value="Metalloproteases ('zincins'), catalytic domain"/>
    <property type="match status" value="1"/>
</dbReference>
<reference evidence="2" key="1">
    <citation type="submission" date="2012-02" db="EMBL/GenBank/DDBJ databases">
        <title>Whole genome shotgun sequence of Gordonia otitidis NBRC 100426.</title>
        <authorList>
            <person name="Yoshida I."/>
            <person name="Hosoyama A."/>
            <person name="Tsuchikane K."/>
            <person name="Katsumata H."/>
            <person name="Yamazaki S."/>
            <person name="Fujita N."/>
        </authorList>
    </citation>
    <scope>NUCLEOTIDE SEQUENCE [LARGE SCALE GENOMIC DNA]</scope>
    <source>
        <strain evidence="2">NBRC 100426</strain>
    </source>
</reference>
<feature type="compositionally biased region" description="Gly residues" evidence="1">
    <location>
        <begin position="33"/>
        <end position="43"/>
    </location>
</feature>
<evidence type="ECO:0000256" key="1">
    <source>
        <dbReference type="SAM" id="MobiDB-lite"/>
    </source>
</evidence>
<dbReference type="Pfam" id="PF10103">
    <property type="entry name" value="Zincin_2"/>
    <property type="match status" value="1"/>
</dbReference>
<dbReference type="NCBIfam" id="TIGR03624">
    <property type="entry name" value="putative hydrolase"/>
    <property type="match status" value="1"/>
</dbReference>
<dbReference type="InterPro" id="IPR042271">
    <property type="entry name" value="Zinicin_2_N"/>
</dbReference>
<dbReference type="OrthoDB" id="8478472at2"/>
<name>H5TT45_GORO1</name>
<dbReference type="RefSeq" id="WP_007240816.1">
    <property type="nucleotide sequence ID" value="NZ_BAFB01000232.1"/>
</dbReference>
<dbReference type="STRING" id="1108044.GOOTI_232_00100"/>
<dbReference type="EMBL" id="BAFB01000232">
    <property type="protein sequence ID" value="GAB36653.1"/>
    <property type="molecule type" value="Genomic_DNA"/>
</dbReference>
<sequence length="512" mass="53942">MSDLPFGFSSHGDGDDNNRDKNGDQNRHDKGSGASGGAPGGGDSAQNPFGFALGGESLDPSALGQMFSQLGSMLSGMGSGSFGFGGNQGSGPVNYDLASNLARQQIGNFTPVLEKETSAVTDAVRLADVWLDDATTLPGGVSKSVAWTPVQWLEQTMPTWKRLCDPVAQQLSRTWEQNLPPEAAQFAGPMMGMLTQMSGMAFGTQLGQGLGQLAKEVLTSTDIGLPLAPEGEAVLLPEAIASFADGLEQPAQEIVVFLAAREAAHLRLFTHVPWLRQRLFATVEEYARGITVDFSGITDLTANIDPAQLFSDPSKLEELMSSSASFEPTTTPEQKAALSRLETLLALVEGWVEQVVSQALSDRIPSTAALTETMRRRRASGGPAEQTFATLVGLELRPRKVREASALWRSLVEASDISTRDGVWAHPDLMPDADDLDNPAGFIDRVIGGDVGGIDEAIAELERTLAEEAENTSGGSASDATPSSEAQRDSDGKPESGGAEGDDGSSGTKADD</sequence>
<gene>
    <name evidence="2" type="ORF">GOOTI_232_00100</name>
</gene>
<proteinExistence type="predicted"/>
<accession>H5TT45</accession>
<evidence type="ECO:0000313" key="2">
    <source>
        <dbReference type="EMBL" id="GAB36653.1"/>
    </source>
</evidence>
<feature type="compositionally biased region" description="Polar residues" evidence="1">
    <location>
        <begin position="471"/>
        <end position="485"/>
    </location>
</feature>
<evidence type="ECO:0008006" key="4">
    <source>
        <dbReference type="Google" id="ProtNLM"/>
    </source>
</evidence>
<feature type="region of interest" description="Disordered" evidence="1">
    <location>
        <begin position="1"/>
        <end position="53"/>
    </location>
</feature>
<organism evidence="2 3">
    <name type="scientific">Gordonia otitidis (strain DSM 44809 / CCUG 52243 / JCM 12355 / NBRC 100426 / IFM 10032)</name>
    <dbReference type="NCBI Taxonomy" id="1108044"/>
    <lineage>
        <taxon>Bacteria</taxon>
        <taxon>Bacillati</taxon>
        <taxon>Actinomycetota</taxon>
        <taxon>Actinomycetes</taxon>
        <taxon>Mycobacteriales</taxon>
        <taxon>Gordoniaceae</taxon>
        <taxon>Gordonia</taxon>
    </lineage>
</organism>
<dbReference type="AlphaFoldDB" id="H5TT45"/>